<dbReference type="InterPro" id="IPR020889">
    <property type="entry name" value="LipoPS_assembly_LptD"/>
</dbReference>
<dbReference type="EMBL" id="QRGO01000002">
    <property type="protein sequence ID" value="RDV01838.1"/>
    <property type="molecule type" value="Genomic_DNA"/>
</dbReference>
<evidence type="ECO:0000259" key="6">
    <source>
        <dbReference type="Pfam" id="PF04453"/>
    </source>
</evidence>
<accession>A0A371B2P1</accession>
<keyword evidence="1 4" id="KW-0732">Signal</keyword>
<keyword evidence="2 4" id="KW-0472">Membrane</keyword>
<comment type="subunit">
    <text evidence="4">Component of the lipopolysaccharide transport and assembly complex.</text>
</comment>
<organism evidence="7 8">
    <name type="scientific">Undibacter mobilis</name>
    <dbReference type="NCBI Taxonomy" id="2292256"/>
    <lineage>
        <taxon>Bacteria</taxon>
        <taxon>Pseudomonadati</taxon>
        <taxon>Pseudomonadota</taxon>
        <taxon>Alphaproteobacteria</taxon>
        <taxon>Hyphomicrobiales</taxon>
        <taxon>Nitrobacteraceae</taxon>
        <taxon>Undibacter</taxon>
    </lineage>
</organism>
<dbReference type="HAMAP" id="MF_01411">
    <property type="entry name" value="LPS_assembly_LptD"/>
    <property type="match status" value="1"/>
</dbReference>
<evidence type="ECO:0000256" key="1">
    <source>
        <dbReference type="ARBA" id="ARBA00022729"/>
    </source>
</evidence>
<dbReference type="Gene3D" id="2.60.450.10">
    <property type="entry name" value="Lipopolysaccharide (LPS) transport protein A like domain"/>
    <property type="match status" value="1"/>
</dbReference>
<dbReference type="Proteomes" id="UP000263993">
    <property type="component" value="Unassembled WGS sequence"/>
</dbReference>
<evidence type="ECO:0000256" key="2">
    <source>
        <dbReference type="ARBA" id="ARBA00023136"/>
    </source>
</evidence>
<name>A0A371B2P1_9BRAD</name>
<dbReference type="GO" id="GO:0043165">
    <property type="term" value="P:Gram-negative-bacterium-type cell outer membrane assembly"/>
    <property type="evidence" value="ECO:0007669"/>
    <property type="project" value="UniProtKB-UniRule"/>
</dbReference>
<feature type="chain" id="PRO_5017090350" description="LPS-assembly protein LptD" evidence="4">
    <location>
        <begin position="47"/>
        <end position="834"/>
    </location>
</feature>
<dbReference type="Pfam" id="PF04453">
    <property type="entry name" value="LptD"/>
    <property type="match status" value="1"/>
</dbReference>
<feature type="domain" description="LptD C-terminal" evidence="6">
    <location>
        <begin position="336"/>
        <end position="732"/>
    </location>
</feature>
<feature type="domain" description="Organic solvent tolerance-like N-terminal" evidence="5">
    <location>
        <begin position="78"/>
        <end position="160"/>
    </location>
</feature>
<dbReference type="InterPro" id="IPR007543">
    <property type="entry name" value="LptD_C"/>
</dbReference>
<dbReference type="OrthoDB" id="9760225at2"/>
<proteinExistence type="inferred from homology"/>
<dbReference type="PANTHER" id="PTHR30189">
    <property type="entry name" value="LPS-ASSEMBLY PROTEIN"/>
    <property type="match status" value="1"/>
</dbReference>
<dbReference type="RefSeq" id="WP_115517961.1">
    <property type="nucleotide sequence ID" value="NZ_QRGO01000002.1"/>
</dbReference>
<gene>
    <name evidence="4" type="primary">lptD</name>
    <name evidence="7" type="ORF">DXH78_14505</name>
</gene>
<dbReference type="GO" id="GO:1990351">
    <property type="term" value="C:transporter complex"/>
    <property type="evidence" value="ECO:0007669"/>
    <property type="project" value="TreeGrafter"/>
</dbReference>
<comment type="similarity">
    <text evidence="4">Belongs to the LptD family.</text>
</comment>
<dbReference type="InterPro" id="IPR005653">
    <property type="entry name" value="OstA-like_N"/>
</dbReference>
<evidence type="ECO:0000313" key="8">
    <source>
        <dbReference type="Proteomes" id="UP000263993"/>
    </source>
</evidence>
<feature type="signal peptide" evidence="4">
    <location>
        <begin position="1"/>
        <end position="46"/>
    </location>
</feature>
<evidence type="ECO:0000259" key="5">
    <source>
        <dbReference type="Pfam" id="PF03968"/>
    </source>
</evidence>
<keyword evidence="8" id="KW-1185">Reference proteome</keyword>
<dbReference type="Pfam" id="PF03968">
    <property type="entry name" value="LptD_N"/>
    <property type="match status" value="1"/>
</dbReference>
<comment type="subcellular location">
    <subcellularLocation>
        <location evidence="4">Cell outer membrane</location>
    </subcellularLocation>
</comment>
<comment type="caution">
    <text evidence="4">Lacks conserved residue(s) required for the propagation of feature annotation.</text>
</comment>
<reference evidence="8" key="1">
    <citation type="submission" date="2018-08" db="EMBL/GenBank/DDBJ databases">
        <authorList>
            <person name="Kim S.-J."/>
            <person name="Jung G.-Y."/>
        </authorList>
    </citation>
    <scope>NUCLEOTIDE SEQUENCE [LARGE SCALE GENOMIC DNA]</scope>
    <source>
        <strain evidence="8">GY_H</strain>
    </source>
</reference>
<evidence type="ECO:0000256" key="3">
    <source>
        <dbReference type="ARBA" id="ARBA00023237"/>
    </source>
</evidence>
<sequence precursor="true">MAVRPSTRPSVSDRRSRGVCRVWTALFLAACGLGALSVGLPAPAHAQTTLDFPPPPPARAKSAAAIERDKSGQKQMLVQANEIKYDYANNRVSAVGNVQLYYGGATIEADKVTYDQKTKRLRAEGNVRLTEEDGKITHGQVMDLADDYRDGFVDSLRVETPDRTRMAAAQAERSGGNYTVFHNGVYTACEPCKDNPQKPPLWQVKAARIVHDQGEKMIYFEDAKLEFFGQPLMYLPYFSAPDPTVKRKTGFLMPTVSTSSKYGTAVEIPYYWALAPDYDATVAPMITTKQGVLLQGEFRQRLINGAYSIRAAGIHQADPNYFKRSDGSSTPGFRDNRGSVESSGRFAINDKWAWGWDALLVSDRTFLQDYNPRLSQYRATDPLQTGMAEGKSQLYLTGRGSRSYFDARSMYYLGFSESDVQGQIPVVHPVVDYDYTVDRPIIGGELGFKFNLTSLSRSQANFDAITKTALTAGSNGGSICNTADPAAKTSANCLLRGAPGTFSRFTAETHWKRSITDGLGQVFTPFASVRADAGSMNVSNDPNIGNFVSPGQTDLVRFMPTVGLEYRFPFINVSSWGTQTVEPIAQIIVRPNETQVGKWINEDGQSLIFDDTNLFKVDKFSGYDRAEGGSRANYGIQYTAQFDKGGFVNALFGQSYSLFGQNSFAVTDSSNTGLNSGLDTRSSDYVARLAYQPNSIFTFTSRFRFDQANFGMQRMELEASASFDRWSGSVLYGDYAAQPLIGFLDRRQGILGSGQYKLDANWVILGQALYDINDKKFAQTRLGLGYIDDCLILAVNYITNYTYSGNVSNNHTVMLQLSLRTLGGTSVSQGVGGQ</sequence>
<dbReference type="GO" id="GO:0015920">
    <property type="term" value="P:lipopolysaccharide transport"/>
    <property type="evidence" value="ECO:0007669"/>
    <property type="project" value="InterPro"/>
</dbReference>
<evidence type="ECO:0000256" key="4">
    <source>
        <dbReference type="HAMAP-Rule" id="MF_01411"/>
    </source>
</evidence>
<evidence type="ECO:0000313" key="7">
    <source>
        <dbReference type="EMBL" id="RDV01838.1"/>
    </source>
</evidence>
<dbReference type="InterPro" id="IPR050218">
    <property type="entry name" value="LptD"/>
</dbReference>
<dbReference type="GO" id="GO:0009279">
    <property type="term" value="C:cell outer membrane"/>
    <property type="evidence" value="ECO:0007669"/>
    <property type="project" value="UniProtKB-SubCell"/>
</dbReference>
<comment type="function">
    <text evidence="4">Involved in the assembly of lipopolysaccharide (LPS) at the surface of the outer membrane.</text>
</comment>
<comment type="caution">
    <text evidence="7">The sequence shown here is derived from an EMBL/GenBank/DDBJ whole genome shotgun (WGS) entry which is preliminary data.</text>
</comment>
<protein>
    <recommendedName>
        <fullName evidence="4">LPS-assembly protein LptD</fullName>
    </recommendedName>
</protein>
<dbReference type="AlphaFoldDB" id="A0A371B2P1"/>
<keyword evidence="3 4" id="KW-0998">Cell outer membrane</keyword>
<dbReference type="PANTHER" id="PTHR30189:SF1">
    <property type="entry name" value="LPS-ASSEMBLY PROTEIN LPTD"/>
    <property type="match status" value="1"/>
</dbReference>